<dbReference type="FunFam" id="3.10.20.30:FF:000020">
    <property type="entry name" value="Xanthine dehydrogenase iron-sulfur subunit"/>
    <property type="match status" value="1"/>
</dbReference>
<dbReference type="InterPro" id="IPR001041">
    <property type="entry name" value="2Fe-2S_ferredoxin-type"/>
</dbReference>
<keyword evidence="2" id="KW-0479">Metal-binding</keyword>
<proteinExistence type="predicted"/>
<reference evidence="7" key="2">
    <citation type="submission" date="2021-04" db="EMBL/GenBank/DDBJ databases">
        <authorList>
            <person name="Gilroy R."/>
        </authorList>
    </citation>
    <scope>NUCLEOTIDE SEQUENCE</scope>
    <source>
        <strain evidence="7">CHK186-16707</strain>
    </source>
</reference>
<gene>
    <name evidence="7" type="ORF">H9962_04445</name>
</gene>
<dbReference type="InterPro" id="IPR036010">
    <property type="entry name" value="2Fe-2S_ferredoxin-like_sf"/>
</dbReference>
<dbReference type="InterPro" id="IPR012675">
    <property type="entry name" value="Beta-grasp_dom_sf"/>
</dbReference>
<dbReference type="PANTHER" id="PTHR44379:SF5">
    <property type="entry name" value="OXIDOREDUCTASE WITH IRON-SULFUR SUBUNIT"/>
    <property type="match status" value="1"/>
</dbReference>
<dbReference type="InterPro" id="IPR002888">
    <property type="entry name" value="2Fe-2S-bd"/>
</dbReference>
<dbReference type="EMBL" id="DXAN01000013">
    <property type="protein sequence ID" value="HJA08425.1"/>
    <property type="molecule type" value="Genomic_DNA"/>
</dbReference>
<dbReference type="Gene3D" id="1.10.150.120">
    <property type="entry name" value="[2Fe-2S]-binding domain"/>
    <property type="match status" value="1"/>
</dbReference>
<dbReference type="SUPFAM" id="SSF54292">
    <property type="entry name" value="2Fe-2S ferredoxin-like"/>
    <property type="match status" value="1"/>
</dbReference>
<keyword evidence="4" id="KW-0408">Iron</keyword>
<dbReference type="AlphaFoldDB" id="A0A9D2HE70"/>
<evidence type="ECO:0000256" key="2">
    <source>
        <dbReference type="ARBA" id="ARBA00022723"/>
    </source>
</evidence>
<accession>A0A9D2HE70</accession>
<protein>
    <submittedName>
        <fullName evidence="7">(2Fe-2S)-binding protein</fullName>
    </submittedName>
</protein>
<reference evidence="7" key="1">
    <citation type="journal article" date="2021" name="PeerJ">
        <title>Extensive microbial diversity within the chicken gut microbiome revealed by metagenomics and culture.</title>
        <authorList>
            <person name="Gilroy R."/>
            <person name="Ravi A."/>
            <person name="Getino M."/>
            <person name="Pursley I."/>
            <person name="Horton D.L."/>
            <person name="Alikhan N.F."/>
            <person name="Baker D."/>
            <person name="Gharbi K."/>
            <person name="Hall N."/>
            <person name="Watson M."/>
            <person name="Adriaenssens E.M."/>
            <person name="Foster-Nyarko E."/>
            <person name="Jarju S."/>
            <person name="Secka A."/>
            <person name="Antonio M."/>
            <person name="Oren A."/>
            <person name="Chaudhuri R.R."/>
            <person name="La Ragione R."/>
            <person name="Hildebrand F."/>
            <person name="Pallen M.J."/>
        </authorList>
    </citation>
    <scope>NUCLEOTIDE SEQUENCE</scope>
    <source>
        <strain evidence="7">CHK186-16707</strain>
    </source>
</reference>
<keyword evidence="5" id="KW-0411">Iron-sulfur</keyword>
<dbReference type="PROSITE" id="PS00197">
    <property type="entry name" value="2FE2S_FER_1"/>
    <property type="match status" value="1"/>
</dbReference>
<dbReference type="PANTHER" id="PTHR44379">
    <property type="entry name" value="OXIDOREDUCTASE WITH IRON-SULFUR SUBUNIT"/>
    <property type="match status" value="1"/>
</dbReference>
<dbReference type="Proteomes" id="UP000824225">
    <property type="component" value="Unassembled WGS sequence"/>
</dbReference>
<dbReference type="Gene3D" id="3.10.20.30">
    <property type="match status" value="1"/>
</dbReference>
<dbReference type="Pfam" id="PF01799">
    <property type="entry name" value="Fer2_2"/>
    <property type="match status" value="1"/>
</dbReference>
<dbReference type="GO" id="GO:0051537">
    <property type="term" value="F:2 iron, 2 sulfur cluster binding"/>
    <property type="evidence" value="ECO:0007669"/>
    <property type="project" value="UniProtKB-KW"/>
</dbReference>
<evidence type="ECO:0000313" key="8">
    <source>
        <dbReference type="Proteomes" id="UP000824225"/>
    </source>
</evidence>
<feature type="domain" description="2Fe-2S ferredoxin-type" evidence="6">
    <location>
        <begin position="21"/>
        <end position="97"/>
    </location>
</feature>
<name>A0A9D2HE70_9BACT</name>
<evidence type="ECO:0000256" key="1">
    <source>
        <dbReference type="ARBA" id="ARBA00022714"/>
    </source>
</evidence>
<dbReference type="GO" id="GO:0046872">
    <property type="term" value="F:metal ion binding"/>
    <property type="evidence" value="ECO:0007669"/>
    <property type="project" value="UniProtKB-KW"/>
</dbReference>
<comment type="caution">
    <text evidence="7">The sequence shown here is derived from an EMBL/GenBank/DDBJ whole genome shotgun (WGS) entry which is preliminary data.</text>
</comment>
<evidence type="ECO:0000259" key="6">
    <source>
        <dbReference type="PROSITE" id="PS51085"/>
    </source>
</evidence>
<organism evidence="7 8">
    <name type="scientific">Candidatus Mailhella merdigallinarum</name>
    <dbReference type="NCBI Taxonomy" id="2838658"/>
    <lineage>
        <taxon>Bacteria</taxon>
        <taxon>Pseudomonadati</taxon>
        <taxon>Thermodesulfobacteriota</taxon>
        <taxon>Desulfovibrionia</taxon>
        <taxon>Desulfovibrionales</taxon>
        <taxon>Desulfovibrionaceae</taxon>
        <taxon>Mailhella</taxon>
    </lineage>
</organism>
<dbReference type="CDD" id="cd00207">
    <property type="entry name" value="fer2"/>
    <property type="match status" value="1"/>
</dbReference>
<evidence type="ECO:0000256" key="4">
    <source>
        <dbReference type="ARBA" id="ARBA00023004"/>
    </source>
</evidence>
<keyword evidence="1" id="KW-0001">2Fe-2S</keyword>
<evidence type="ECO:0000256" key="5">
    <source>
        <dbReference type="ARBA" id="ARBA00023014"/>
    </source>
</evidence>
<dbReference type="InterPro" id="IPR051452">
    <property type="entry name" value="Diverse_Oxidoreductases"/>
</dbReference>
<evidence type="ECO:0000313" key="7">
    <source>
        <dbReference type="EMBL" id="HJA08425.1"/>
    </source>
</evidence>
<dbReference type="InterPro" id="IPR006058">
    <property type="entry name" value="2Fe2S_fd_BS"/>
</dbReference>
<evidence type="ECO:0000256" key="3">
    <source>
        <dbReference type="ARBA" id="ARBA00023002"/>
    </source>
</evidence>
<dbReference type="Pfam" id="PF00111">
    <property type="entry name" value="Fer2"/>
    <property type="match status" value="1"/>
</dbReference>
<dbReference type="SUPFAM" id="SSF47741">
    <property type="entry name" value="CO dehydrogenase ISP C-domain like"/>
    <property type="match status" value="1"/>
</dbReference>
<dbReference type="PROSITE" id="PS51085">
    <property type="entry name" value="2FE2S_FER_2"/>
    <property type="match status" value="1"/>
</dbReference>
<dbReference type="GO" id="GO:0016491">
    <property type="term" value="F:oxidoreductase activity"/>
    <property type="evidence" value="ECO:0007669"/>
    <property type="project" value="UniProtKB-KW"/>
</dbReference>
<dbReference type="InterPro" id="IPR036884">
    <property type="entry name" value="2Fe-2S-bd_dom_sf"/>
</dbReference>
<sequence length="177" mass="19082">MRAYCKHDSAAGRRLKRSEPVDLILRVNGEEQSVKVEPQQTLLEVLRESFGFTGTKEACGEGACGACTVIVDGLPSLACMMLAVEQEGRNIETIEGLSKEGELHPLQEAWLEEYGAQCGFCSPGMIMSAKGYLESHPDAGEDDIKEALGGNICVCGNYEHILSAVLKGRERMKAGGC</sequence>
<keyword evidence="3" id="KW-0560">Oxidoreductase</keyword>